<dbReference type="SUPFAM" id="SSF48600">
    <property type="entry name" value="Chorismate mutase II"/>
    <property type="match status" value="1"/>
</dbReference>
<gene>
    <name evidence="11" type="ORF">PINE0816_LOCUS10971</name>
</gene>
<protein>
    <recommendedName>
        <fullName evidence="3">chorismate mutase</fullName>
        <ecNumber evidence="3">5.4.99.5</ecNumber>
    </recommendedName>
</protein>
<keyword evidence="4" id="KW-0963">Cytoplasm</keyword>
<dbReference type="InterPro" id="IPR002701">
    <property type="entry name" value="CM_II_prokaryot"/>
</dbReference>
<dbReference type="EMBL" id="HBEL01023434">
    <property type="protein sequence ID" value="CAD8414837.1"/>
    <property type="molecule type" value="Transcribed_RNA"/>
</dbReference>
<dbReference type="PROSITE" id="PS51169">
    <property type="entry name" value="CHORISMATE_MUT_3"/>
    <property type="match status" value="1"/>
</dbReference>
<dbReference type="GO" id="GO:0004106">
    <property type="term" value="F:chorismate mutase activity"/>
    <property type="evidence" value="ECO:0007669"/>
    <property type="project" value="UniProtKB-EC"/>
</dbReference>
<keyword evidence="5" id="KW-0028">Amino-acid biosynthesis</keyword>
<dbReference type="EC" id="5.4.99.5" evidence="3"/>
<dbReference type="InterPro" id="IPR036263">
    <property type="entry name" value="Chorismate_II_sf"/>
</dbReference>
<evidence type="ECO:0000256" key="6">
    <source>
        <dbReference type="ARBA" id="ARBA00023141"/>
    </source>
</evidence>
<comment type="subcellular location">
    <subcellularLocation>
        <location evidence="1">Cytoplasm</location>
    </subcellularLocation>
</comment>
<evidence type="ECO:0000256" key="3">
    <source>
        <dbReference type="ARBA" id="ARBA00012404"/>
    </source>
</evidence>
<dbReference type="InterPro" id="IPR008238">
    <property type="entry name" value="Chorismate_mutase_AroQ_euk"/>
</dbReference>
<dbReference type="Pfam" id="PF01817">
    <property type="entry name" value="CM_2"/>
    <property type="match status" value="1"/>
</dbReference>
<evidence type="ECO:0000313" key="11">
    <source>
        <dbReference type="EMBL" id="CAD8414837.1"/>
    </source>
</evidence>
<evidence type="ECO:0000256" key="1">
    <source>
        <dbReference type="ARBA" id="ARBA00004496"/>
    </source>
</evidence>
<evidence type="ECO:0000256" key="7">
    <source>
        <dbReference type="ARBA" id="ARBA00023235"/>
    </source>
</evidence>
<name>A0A7S0C8Y0_9STRA</name>
<keyword evidence="6" id="KW-0057">Aromatic amino acid biosynthesis</keyword>
<accession>A0A7S0C8Y0</accession>
<dbReference type="NCBIfam" id="TIGR01802">
    <property type="entry name" value="CM_pl-yst"/>
    <property type="match status" value="1"/>
</dbReference>
<feature type="compositionally biased region" description="Low complexity" evidence="8">
    <location>
        <begin position="46"/>
        <end position="61"/>
    </location>
</feature>
<keyword evidence="9" id="KW-0732">Signal</keyword>
<evidence type="ECO:0000256" key="5">
    <source>
        <dbReference type="ARBA" id="ARBA00022605"/>
    </source>
</evidence>
<dbReference type="PANTHER" id="PTHR21145">
    <property type="entry name" value="CHORISMATE MUTASE"/>
    <property type="match status" value="1"/>
</dbReference>
<evidence type="ECO:0000256" key="2">
    <source>
        <dbReference type="ARBA" id="ARBA00004817"/>
    </source>
</evidence>
<proteinExistence type="predicted"/>
<dbReference type="PANTHER" id="PTHR21145:SF12">
    <property type="entry name" value="CHORISMATE MUTASE"/>
    <property type="match status" value="1"/>
</dbReference>
<dbReference type="InterPro" id="IPR037039">
    <property type="entry name" value="CM_AroQ_sf_eucaryotic"/>
</dbReference>
<dbReference type="UniPathway" id="UPA00120">
    <property type="reaction ID" value="UER00203"/>
</dbReference>
<evidence type="ECO:0000256" key="8">
    <source>
        <dbReference type="SAM" id="MobiDB-lite"/>
    </source>
</evidence>
<feature type="domain" description="Chorismate mutase" evidence="10">
    <location>
        <begin position="262"/>
        <end position="408"/>
    </location>
</feature>
<sequence>MTRIQPFSFFRISSLLLVVSVTTAFSSISLFCNGDGRIHGRNNDESLTSSRSSSTLASSATIPSHRPKVGFGRWGPLQSIRNTGTLLKNSQKPTTDDNPCPLQQKTADILSLDSIRSTLIRQEETIIFALIERAQYLSNDIVYKENGFDDLGGFGSTIPESKDVQDDPLSFLEYALIGTEALHCGIRRYTSPEENAFFPSRLPSAPIGFLPNLEYPKDLLSSTGDASNVNFNEILLQRYIKEIVPAISISGDDEQHGSTVMADITILQALSRRVHYGKFVAESKYLSDPVEYQRLVDADDADGVMKLLTNQVVEDKILRRSRLKAATYGREPLLANLPKIEGTDNTSIVAAAAASAVVAALEAMEGQECSIDSDGGTVKSIKEQGKINPAVVEAIYRDIIIPLTKDIEVAYLYLRCGKCPPADFTPPNMLTNMLCMIREF</sequence>
<dbReference type="GO" id="GO:0005737">
    <property type="term" value="C:cytoplasm"/>
    <property type="evidence" value="ECO:0007669"/>
    <property type="project" value="UniProtKB-SubCell"/>
</dbReference>
<dbReference type="GO" id="GO:0046417">
    <property type="term" value="P:chorismate metabolic process"/>
    <property type="evidence" value="ECO:0007669"/>
    <property type="project" value="InterPro"/>
</dbReference>
<dbReference type="AlphaFoldDB" id="A0A7S0C8Y0"/>
<comment type="pathway">
    <text evidence="2">Metabolic intermediate biosynthesis; prephenate biosynthesis; prephenate from chorismate: step 1/1.</text>
</comment>
<evidence type="ECO:0000256" key="4">
    <source>
        <dbReference type="ARBA" id="ARBA00022490"/>
    </source>
</evidence>
<feature type="region of interest" description="Disordered" evidence="8">
    <location>
        <begin position="42"/>
        <end position="64"/>
    </location>
</feature>
<keyword evidence="7" id="KW-0413">Isomerase</keyword>
<organism evidence="11">
    <name type="scientific">Proboscia inermis</name>
    <dbReference type="NCBI Taxonomy" id="420281"/>
    <lineage>
        <taxon>Eukaryota</taxon>
        <taxon>Sar</taxon>
        <taxon>Stramenopiles</taxon>
        <taxon>Ochrophyta</taxon>
        <taxon>Bacillariophyta</taxon>
        <taxon>Coscinodiscophyceae</taxon>
        <taxon>Rhizosoleniophycidae</taxon>
        <taxon>Rhizosoleniales</taxon>
        <taxon>Rhizosoleniaceae</taxon>
        <taxon>Proboscia</taxon>
    </lineage>
</organism>
<dbReference type="GO" id="GO:0009073">
    <property type="term" value="P:aromatic amino acid family biosynthetic process"/>
    <property type="evidence" value="ECO:0007669"/>
    <property type="project" value="InterPro"/>
</dbReference>
<evidence type="ECO:0000256" key="9">
    <source>
        <dbReference type="SAM" id="SignalP"/>
    </source>
</evidence>
<feature type="signal peptide" evidence="9">
    <location>
        <begin position="1"/>
        <end position="24"/>
    </location>
</feature>
<feature type="chain" id="PRO_5030807396" description="chorismate mutase" evidence="9">
    <location>
        <begin position="25"/>
        <end position="440"/>
    </location>
</feature>
<reference evidence="11" key="1">
    <citation type="submission" date="2021-01" db="EMBL/GenBank/DDBJ databases">
        <authorList>
            <person name="Corre E."/>
            <person name="Pelletier E."/>
            <person name="Niang G."/>
            <person name="Scheremetjew M."/>
            <person name="Finn R."/>
            <person name="Kale V."/>
            <person name="Holt S."/>
            <person name="Cochrane G."/>
            <person name="Meng A."/>
            <person name="Brown T."/>
            <person name="Cohen L."/>
        </authorList>
    </citation>
    <scope>NUCLEOTIDE SEQUENCE</scope>
    <source>
        <strain evidence="11">CCAP1064/1</strain>
    </source>
</reference>
<dbReference type="Gene3D" id="1.10.590.10">
    <property type="entry name" value="Chorismate mutase, AroQ class superfamily, eukaryotic"/>
    <property type="match status" value="1"/>
</dbReference>
<evidence type="ECO:0000259" key="10">
    <source>
        <dbReference type="Pfam" id="PF01817"/>
    </source>
</evidence>